<evidence type="ECO:0000313" key="1">
    <source>
        <dbReference type="EMBL" id="PWN53108.1"/>
    </source>
</evidence>
<sequence>MSTGAGTPTSPGFPLTNGIPGGSNPHANGLLGLNSSHTGLASPRSAAHNVGGSRPGTPSSFGGTSFEDVRRWDDAEIASWLTTSRLGSHAPTFARHDIKGSVLLDVDQAALKEMGISSVGDRVRIFAAIKALNKRCADTAAARRLSTASNATYGSSTSPRSFQPSFNPRESHNLHHDRDEMEYLESESVGNRYDDERNGLGVGMNSGIPGSPVGNRRAVQTRPPPLLLKQSASRGLPGYASPISSLNNGQGFGLSAARGLTPGAGRGSISSRTASPSSNKPVSSAGGGSIPPSSNSSISKSGESSANSLHRKVNSAGTANMLGASFSSSSSSNPSSQAKLSGAGSRSPYGLNPGQGSSGGGSMRPSTATGAGGYGSIHSSSSSGRGLLPSGFSAANSSGSPTTPSFSQSSTTTRPSTAGGSISSYGNGAGAMGTSHHVSGYPPLTPITESGSYAGTPVAGSSILQQQQQQHNHTSSSGYTVGRGPFAGSRPITPSSRDWAGASNNLYGTSSNSSTTTTTTTNRRTELSEGSGSSSSLSLSNTNPNNAPPLSLEDLKRRTIKFISEEDKTTRIVSVTDCRDAYDVMAKVLKKFGKPASGNSYNPTAGQGPTGDEMGGLETWGIFATSADGQNTKALSDNELLAICHAPQPHDPLRERGLTLRRIPNQIPGDEFKKGAPMRTGRNKLEAFFGERMPVAQIGLAPPGSPRDDSDAGSVTTSGKKMRRASTVSIMSGLGVGFGNSSRSDSNRDSAGSNARASKNANVAAAARPPNSTDVTASPNSRPSKIRNFFGHRPPSDIIATNLTDYFPAAEPKALQKTARRSIYGRYSTSTRSKRNSTWSFAADLDAPPLPGKESIDLRRSPGHSPSGNESKGWNAPVIHIGFDKRPEEVLGRHVEEDDVDFIGGAQNDDRGPPKLPDVVGRSSLEDWSKSLQTVGSPSSESQNPFGYATGSSDSRASLSTSSLYSGKALPSIRPNMARRASGESSRSRRSLVSQIRMGLTSSSARDRDDTASLLTVDEITQEVEQRRQSMNLSESRSGLGMGDSFVVVDEDGVPIGEPGSGTYRGRANSTRPSSGISVRVQDDSESDATDSVRPPADAPRPSLDDSMAADPDSPTLGTHAEAMSVAAARSTASRASSMIRTSLVDEDSDVISDYSTSEGEDDSEIESEVESEEEKQVYKPHPSGKPPIKWHKGALIGAGSFGNVFLGMNAKNGLLMAVKQVELPSGDSHSDQRKKGMLEALEREIKLLKTLEHPKIVQYLDSFADGTHLNIFLEYVPGGSIVALLRNYGAFEEPLVRNFVRQILEGLSFLHARDIVHRDIKGANILVDNKGGIKISDFGISKKVESDLLISARAHRPSLQGSVFWMAPEVVKQTSYTRKADIWSLGCLVVEMISGTHPWADLNQMQALFQIGMSRKPSLPEEISSEAVDFLNKTFELDHNLRPSADELLEHHPFITEEYKGTGVIEKRDEEEELVEGSNGGGGNHTNGANVDGEERMDEGEATVIGTNNSTSGLSNLANGGPSSTATASSSRLKGKSSTLSKRERREKKEEKDKERKEREKEKAREAANTIEDDAEKEKKRAEEAKGTGSNPSEKVGGGERKETGTKLSNEEPTIDPLTTNNNPNKKSAEASSAPSSSSSSSSSQSPTVRSPTSTNLTSSNSSTNTKETNGSETNDTLQPNANSTTATKTKTTKEGGGGEGGRTEDEQVVLTNGIEGDGGGVPQEA</sequence>
<accession>A0ACD0P4P3</accession>
<protein>
    <submittedName>
        <fullName evidence="1">Pkinase-domain-containing protein</fullName>
    </submittedName>
</protein>
<gene>
    <name evidence="1" type="ORF">IE53DRAFT_213322</name>
</gene>
<keyword evidence="2" id="KW-1185">Reference proteome</keyword>
<name>A0ACD0P4P3_9BASI</name>
<dbReference type="EMBL" id="KZ819741">
    <property type="protein sequence ID" value="PWN53108.1"/>
    <property type="molecule type" value="Genomic_DNA"/>
</dbReference>
<proteinExistence type="predicted"/>
<organism evidence="1 2">
    <name type="scientific">Violaceomyces palustris</name>
    <dbReference type="NCBI Taxonomy" id="1673888"/>
    <lineage>
        <taxon>Eukaryota</taxon>
        <taxon>Fungi</taxon>
        <taxon>Dikarya</taxon>
        <taxon>Basidiomycota</taxon>
        <taxon>Ustilaginomycotina</taxon>
        <taxon>Ustilaginomycetes</taxon>
        <taxon>Violaceomycetales</taxon>
        <taxon>Violaceomycetaceae</taxon>
        <taxon>Violaceomyces</taxon>
    </lineage>
</organism>
<dbReference type="Proteomes" id="UP000245626">
    <property type="component" value="Unassembled WGS sequence"/>
</dbReference>
<reference evidence="1 2" key="1">
    <citation type="journal article" date="2018" name="Mol. Biol. Evol.">
        <title>Broad Genomic Sampling Reveals a Smut Pathogenic Ancestry of the Fungal Clade Ustilaginomycotina.</title>
        <authorList>
            <person name="Kijpornyongpan T."/>
            <person name="Mondo S.J."/>
            <person name="Barry K."/>
            <person name="Sandor L."/>
            <person name="Lee J."/>
            <person name="Lipzen A."/>
            <person name="Pangilinan J."/>
            <person name="LaButti K."/>
            <person name="Hainaut M."/>
            <person name="Henrissat B."/>
            <person name="Grigoriev I.V."/>
            <person name="Spatafora J.W."/>
            <person name="Aime M.C."/>
        </authorList>
    </citation>
    <scope>NUCLEOTIDE SEQUENCE [LARGE SCALE GENOMIC DNA]</scope>
    <source>
        <strain evidence="1 2">SA 807</strain>
    </source>
</reference>
<evidence type="ECO:0000313" key="2">
    <source>
        <dbReference type="Proteomes" id="UP000245626"/>
    </source>
</evidence>